<keyword evidence="2" id="KW-1185">Reference proteome</keyword>
<organism evidence="1 2">
    <name type="scientific">Peronosclerospora sorghi</name>
    <dbReference type="NCBI Taxonomy" id="230839"/>
    <lineage>
        <taxon>Eukaryota</taxon>
        <taxon>Sar</taxon>
        <taxon>Stramenopiles</taxon>
        <taxon>Oomycota</taxon>
        <taxon>Peronosporomycetes</taxon>
        <taxon>Peronosporales</taxon>
        <taxon>Peronosporaceae</taxon>
        <taxon>Peronosclerospora</taxon>
    </lineage>
</organism>
<protein>
    <submittedName>
        <fullName evidence="1">Uncharacterized protein</fullName>
    </submittedName>
</protein>
<proteinExistence type="predicted"/>
<dbReference type="Proteomes" id="UP001163321">
    <property type="component" value="Chromosome 12"/>
</dbReference>
<comment type="caution">
    <text evidence="1">The sequence shown here is derived from an EMBL/GenBank/DDBJ whole genome shotgun (WGS) entry which is preliminary data.</text>
</comment>
<sequence>MQIDIETIGFTPGIQMRYALYDTATSGSQLERPTREHLRSLFGLENTSSNQFLNLRHDTRILQVTLRPSWVRLEIVEHVLHHGVT</sequence>
<accession>A0ACC0WLH8</accession>
<gene>
    <name evidence="1" type="ORF">PsorP6_011335</name>
</gene>
<name>A0ACC0WLH8_9STRA</name>
<dbReference type="EMBL" id="CM047591">
    <property type="protein sequence ID" value="KAI9918886.1"/>
    <property type="molecule type" value="Genomic_DNA"/>
</dbReference>
<evidence type="ECO:0000313" key="2">
    <source>
        <dbReference type="Proteomes" id="UP001163321"/>
    </source>
</evidence>
<evidence type="ECO:0000313" key="1">
    <source>
        <dbReference type="EMBL" id="KAI9918886.1"/>
    </source>
</evidence>
<reference evidence="1 2" key="1">
    <citation type="journal article" date="2022" name="bioRxiv">
        <title>The genome of the oomycete Peronosclerospora sorghi, a cosmopolitan pathogen of maize and sorghum, is inflated with dispersed pseudogenes.</title>
        <authorList>
            <person name="Fletcher K."/>
            <person name="Martin F."/>
            <person name="Isakeit T."/>
            <person name="Cavanaugh K."/>
            <person name="Magill C."/>
            <person name="Michelmore R."/>
        </authorList>
    </citation>
    <scope>NUCLEOTIDE SEQUENCE [LARGE SCALE GENOMIC DNA]</scope>
    <source>
        <strain evidence="1">P6</strain>
    </source>
</reference>